<dbReference type="SUPFAM" id="SSF54928">
    <property type="entry name" value="RNA-binding domain, RBD"/>
    <property type="match status" value="2"/>
</dbReference>
<evidence type="ECO:0000256" key="3">
    <source>
        <dbReference type="ARBA" id="ARBA00004496"/>
    </source>
</evidence>
<dbReference type="GO" id="GO:0003723">
    <property type="term" value="F:RNA binding"/>
    <property type="evidence" value="ECO:0007669"/>
    <property type="project" value="UniProtKB-UniRule"/>
</dbReference>
<evidence type="ECO:0000256" key="8">
    <source>
        <dbReference type="ARBA" id="ARBA00022553"/>
    </source>
</evidence>
<dbReference type="GO" id="GO:0005829">
    <property type="term" value="C:cytosol"/>
    <property type="evidence" value="ECO:0007669"/>
    <property type="project" value="TreeGrafter"/>
</dbReference>
<evidence type="ECO:0000313" key="24">
    <source>
        <dbReference type="Proteomes" id="UP000053105"/>
    </source>
</evidence>
<keyword evidence="7" id="KW-0963">Cytoplasm</keyword>
<dbReference type="UniPathway" id="UPA00588">
    <property type="reaction ID" value="UER00659"/>
</dbReference>
<keyword evidence="15" id="KW-0460">Magnesium</keyword>
<evidence type="ECO:0000256" key="5">
    <source>
        <dbReference type="ARBA" id="ARBA00010688"/>
    </source>
</evidence>
<dbReference type="CDD" id="cd01168">
    <property type="entry name" value="adenosine_kinase"/>
    <property type="match status" value="1"/>
</dbReference>
<keyword evidence="10" id="KW-0660">Purine salvage</keyword>
<dbReference type="GO" id="GO:0007010">
    <property type="term" value="P:cytoskeleton organization"/>
    <property type="evidence" value="ECO:0007669"/>
    <property type="project" value="UniProtKB-ARBA"/>
</dbReference>
<dbReference type="SUPFAM" id="SSF53613">
    <property type="entry name" value="Ribokinase-like"/>
    <property type="match status" value="1"/>
</dbReference>
<evidence type="ECO:0000259" key="22">
    <source>
        <dbReference type="PROSITE" id="PS50158"/>
    </source>
</evidence>
<evidence type="ECO:0000256" key="6">
    <source>
        <dbReference type="ARBA" id="ARBA00012119"/>
    </source>
</evidence>
<gene>
    <name evidence="23" type="ORF">WN51_07223</name>
</gene>
<evidence type="ECO:0000256" key="15">
    <source>
        <dbReference type="ARBA" id="ARBA00022842"/>
    </source>
</evidence>
<dbReference type="OrthoDB" id="432447at2759"/>
<organism evidence="23 24">
    <name type="scientific">Melipona quadrifasciata</name>
    <dbReference type="NCBI Taxonomy" id="166423"/>
    <lineage>
        <taxon>Eukaryota</taxon>
        <taxon>Metazoa</taxon>
        <taxon>Ecdysozoa</taxon>
        <taxon>Arthropoda</taxon>
        <taxon>Hexapoda</taxon>
        <taxon>Insecta</taxon>
        <taxon>Pterygota</taxon>
        <taxon>Neoptera</taxon>
        <taxon>Endopterygota</taxon>
        <taxon>Hymenoptera</taxon>
        <taxon>Apocrita</taxon>
        <taxon>Aculeata</taxon>
        <taxon>Apoidea</taxon>
        <taxon>Anthophila</taxon>
        <taxon>Apidae</taxon>
        <taxon>Melipona</taxon>
    </lineage>
</organism>
<comment type="pathway">
    <text evidence="4">Purine metabolism; AMP biosynthesis via salvage pathway; AMP from adenosine: step 1/1.</text>
</comment>
<dbReference type="EMBL" id="KQ435714">
    <property type="protein sequence ID" value="KOX79221.1"/>
    <property type="molecule type" value="Genomic_DNA"/>
</dbReference>
<dbReference type="Gene3D" id="4.10.60.10">
    <property type="entry name" value="Zinc finger, CCHC-type"/>
    <property type="match status" value="1"/>
</dbReference>
<evidence type="ECO:0000256" key="14">
    <source>
        <dbReference type="ARBA" id="ARBA00022840"/>
    </source>
</evidence>
<dbReference type="PANTHER" id="PTHR45769">
    <property type="entry name" value="ADENOSINE KINASE"/>
    <property type="match status" value="1"/>
</dbReference>
<keyword evidence="24" id="KW-1185">Reference proteome</keyword>
<evidence type="ECO:0000256" key="10">
    <source>
        <dbReference type="ARBA" id="ARBA00022726"/>
    </source>
</evidence>
<dbReference type="GO" id="GO:0006169">
    <property type="term" value="P:adenosine salvage"/>
    <property type="evidence" value="ECO:0007669"/>
    <property type="project" value="UniProtKB-ARBA"/>
</dbReference>
<proteinExistence type="inferred from homology"/>
<keyword evidence="13 23" id="KW-0418">Kinase</keyword>
<dbReference type="Gene3D" id="3.30.1110.10">
    <property type="match status" value="1"/>
</dbReference>
<dbReference type="STRING" id="166423.A0A0N0U6Z6"/>
<dbReference type="Proteomes" id="UP000053105">
    <property type="component" value="Unassembled WGS sequence"/>
</dbReference>
<comment type="cofactor">
    <cofactor evidence="1">
        <name>Mg(2+)</name>
        <dbReference type="ChEBI" id="CHEBI:18420"/>
    </cofactor>
</comment>
<feature type="domain" description="CCHC-type" evidence="22">
    <location>
        <begin position="173"/>
        <end position="188"/>
    </location>
</feature>
<dbReference type="PROSITE" id="PS50158">
    <property type="entry name" value="ZF_CCHC"/>
    <property type="match status" value="1"/>
</dbReference>
<dbReference type="InterPro" id="IPR002173">
    <property type="entry name" value="Carboh/pur_kinase_PfkB_CS"/>
</dbReference>
<dbReference type="GO" id="GO:0005634">
    <property type="term" value="C:nucleus"/>
    <property type="evidence" value="ECO:0007669"/>
    <property type="project" value="UniProtKB-SubCell"/>
</dbReference>
<evidence type="ECO:0000256" key="13">
    <source>
        <dbReference type="ARBA" id="ARBA00022777"/>
    </source>
</evidence>
<evidence type="ECO:0000256" key="9">
    <source>
        <dbReference type="ARBA" id="ARBA00022679"/>
    </source>
</evidence>
<dbReference type="FunFam" id="3.40.1190.20:FF:000006">
    <property type="entry name" value="Adenosine kinase 2"/>
    <property type="match status" value="1"/>
</dbReference>
<sequence length="664" mass="74103">MPGFSSVGTFKIFIGNLADKTSNADIKPLFEKYGKVVECDVVKNYGFVHMENEEAGRNAIQNLNGHIVHGQPIKCEAAKSRKGPNTPTTKIFVGNLTDNTKAPQVRELFAKYGTVVECDIVRNYGFVHLEATGDVNDAIKELNGQMVDGQPMKVQISTSRVRQRPGMGDPEQCYRCGRGGHWSKECPKGGMGGGPDRNGYRDRMFGRDPYPPPPPPPFLRDRLMGGGRFGDYESYYDRRGFEDTRDLYERRFTGMTGPCDMGSSMCGLDFPPMTMPPLPPRRDPMPPMPPLGMGSMRDTGFSRGNEYGMFSRRSPPPSGNNGRFREGLLLGLGNPLLDISTIVDRDFLKKYDLKSNDAILAEEKHKPMYDELIELYKADFIAGGSVQNTMRVTQWFLEKPRIATYMGCVGMDKYSKILEDRARADGLNIRYQYTKKEPTGTCAVLITGNERSLCANLAAATCFSPSHIEESENKKLIDMAEYIYVSGFFLTVSPETIQVVAQHALEKNKMFIMNLSAPFLCMYYKKPMLEALPYVDILFGNEAEADTFAKVNDFQTTNRKEIALKLSQMEKLNKKRQRIVIITQGPDSILVVKDNTIMEFSAVKLPNEKVIDTNGAGDAFVGGFLAQLIQGESIEVCIKCAIWAATQIVQRSGCTYEGKPNFTP</sequence>
<keyword evidence="8" id="KW-0597">Phosphoprotein</keyword>
<keyword evidence="19" id="KW-0862">Zinc</keyword>
<dbReference type="PANTHER" id="PTHR45769:SF3">
    <property type="entry name" value="ADENOSINE KINASE"/>
    <property type="match status" value="1"/>
</dbReference>
<evidence type="ECO:0000256" key="16">
    <source>
        <dbReference type="ARBA" id="ARBA00022884"/>
    </source>
</evidence>
<protein>
    <recommendedName>
        <fullName evidence="6">adenosine kinase</fullName>
        <ecNumber evidence="6">2.7.1.20</ecNumber>
    </recommendedName>
</protein>
<dbReference type="Gene3D" id="3.40.1190.20">
    <property type="match status" value="1"/>
</dbReference>
<name>A0A0N0U6Z6_9HYME</name>
<evidence type="ECO:0000256" key="2">
    <source>
        <dbReference type="ARBA" id="ARBA00004123"/>
    </source>
</evidence>
<dbReference type="FunFam" id="3.30.70.330:FF:000046">
    <property type="entry name" value="RNA-binding protein 14 isoform X1"/>
    <property type="match status" value="1"/>
</dbReference>
<evidence type="ECO:0000256" key="1">
    <source>
        <dbReference type="ARBA" id="ARBA00001946"/>
    </source>
</evidence>
<dbReference type="PROSITE" id="PS50102">
    <property type="entry name" value="RRM"/>
    <property type="match status" value="2"/>
</dbReference>
<dbReference type="EC" id="2.7.1.20" evidence="6"/>
<dbReference type="InterPro" id="IPR029056">
    <property type="entry name" value="Ribokinase-like"/>
</dbReference>
<reference evidence="23 24" key="1">
    <citation type="submission" date="2015-07" db="EMBL/GenBank/DDBJ databases">
        <title>The genome of Melipona quadrifasciata.</title>
        <authorList>
            <person name="Pan H."/>
            <person name="Kapheim K."/>
        </authorList>
    </citation>
    <scope>NUCLEOTIDE SEQUENCE [LARGE SCALE GENOMIC DNA]</scope>
    <source>
        <strain evidence="23">0111107301</strain>
        <tissue evidence="23">Whole body</tissue>
    </source>
</reference>
<keyword evidence="14" id="KW-0067">ATP-binding</keyword>
<dbReference type="AlphaFoldDB" id="A0A0N0U6Z6"/>
<dbReference type="InterPro" id="IPR001805">
    <property type="entry name" value="Adenokinase"/>
</dbReference>
<evidence type="ECO:0000256" key="12">
    <source>
        <dbReference type="ARBA" id="ARBA00022741"/>
    </source>
</evidence>
<dbReference type="PRINTS" id="PR00989">
    <property type="entry name" value="ADENOKINASE"/>
</dbReference>
<dbReference type="InterPro" id="IPR035979">
    <property type="entry name" value="RBD_domain_sf"/>
</dbReference>
<evidence type="ECO:0000256" key="7">
    <source>
        <dbReference type="ARBA" id="ARBA00022490"/>
    </source>
</evidence>
<accession>A0A0N0U6Z6</accession>
<dbReference type="GO" id="GO:0006144">
    <property type="term" value="P:purine nucleobase metabolic process"/>
    <property type="evidence" value="ECO:0007669"/>
    <property type="project" value="TreeGrafter"/>
</dbReference>
<comment type="subcellular location">
    <subcellularLocation>
        <location evidence="3">Cytoplasm</location>
    </subcellularLocation>
    <subcellularLocation>
        <location evidence="2">Nucleus</location>
    </subcellularLocation>
</comment>
<evidence type="ECO:0000256" key="11">
    <source>
        <dbReference type="ARBA" id="ARBA00022737"/>
    </source>
</evidence>
<evidence type="ECO:0000256" key="19">
    <source>
        <dbReference type="PROSITE-ProRule" id="PRU00047"/>
    </source>
</evidence>
<evidence type="ECO:0000256" key="4">
    <source>
        <dbReference type="ARBA" id="ARBA00004801"/>
    </source>
</evidence>
<feature type="domain" description="RRM" evidence="21">
    <location>
        <begin position="89"/>
        <end position="159"/>
    </location>
</feature>
<dbReference type="GO" id="GO:0005524">
    <property type="term" value="F:ATP binding"/>
    <property type="evidence" value="ECO:0007669"/>
    <property type="project" value="UniProtKB-KW"/>
</dbReference>
<feature type="domain" description="RRM" evidence="21">
    <location>
        <begin position="10"/>
        <end position="80"/>
    </location>
</feature>
<evidence type="ECO:0000256" key="17">
    <source>
        <dbReference type="ARBA" id="ARBA00023242"/>
    </source>
</evidence>
<dbReference type="CDD" id="cd12343">
    <property type="entry name" value="RRM1_2_CoAA_like"/>
    <property type="match status" value="2"/>
</dbReference>
<evidence type="ECO:0000256" key="18">
    <source>
        <dbReference type="PIRSR" id="PIRSR601805-1"/>
    </source>
</evidence>
<dbReference type="GO" id="GO:0004001">
    <property type="term" value="F:adenosine kinase activity"/>
    <property type="evidence" value="ECO:0007669"/>
    <property type="project" value="UniProtKB-EC"/>
</dbReference>
<dbReference type="FunFam" id="3.30.1110.10:FF:000001">
    <property type="entry name" value="Adenosine kinase a"/>
    <property type="match status" value="1"/>
</dbReference>
<dbReference type="Gene3D" id="3.30.70.330">
    <property type="match status" value="2"/>
</dbReference>
<dbReference type="Pfam" id="PF00098">
    <property type="entry name" value="zf-CCHC"/>
    <property type="match status" value="1"/>
</dbReference>
<evidence type="ECO:0000256" key="20">
    <source>
        <dbReference type="PROSITE-ProRule" id="PRU00176"/>
    </source>
</evidence>
<dbReference type="SMART" id="SM00360">
    <property type="entry name" value="RRM"/>
    <property type="match status" value="2"/>
</dbReference>
<dbReference type="InterPro" id="IPR001878">
    <property type="entry name" value="Znf_CCHC"/>
</dbReference>
<keyword evidence="19" id="KW-0479">Metal-binding</keyword>
<keyword evidence="19" id="KW-0863">Zinc-finger</keyword>
<dbReference type="InterPro" id="IPR000504">
    <property type="entry name" value="RRM_dom"/>
</dbReference>
<keyword evidence="11" id="KW-0677">Repeat</keyword>
<comment type="similarity">
    <text evidence="5">Belongs to the carbohydrate kinase PfkB family.</text>
</comment>
<keyword evidence="16 20" id="KW-0694">RNA-binding</keyword>
<dbReference type="GO" id="GO:0008270">
    <property type="term" value="F:zinc ion binding"/>
    <property type="evidence" value="ECO:0007669"/>
    <property type="project" value="UniProtKB-KW"/>
</dbReference>
<evidence type="ECO:0000259" key="21">
    <source>
        <dbReference type="PROSITE" id="PS50102"/>
    </source>
</evidence>
<dbReference type="InterPro" id="IPR012677">
    <property type="entry name" value="Nucleotide-bd_a/b_plait_sf"/>
</dbReference>
<dbReference type="InterPro" id="IPR011611">
    <property type="entry name" value="PfkB_dom"/>
</dbReference>
<keyword evidence="17" id="KW-0539">Nucleus</keyword>
<evidence type="ECO:0000313" key="23">
    <source>
        <dbReference type="EMBL" id="KOX79221.1"/>
    </source>
</evidence>
<feature type="active site" description="Proton acceptor" evidence="18">
    <location>
        <position position="618"/>
    </location>
</feature>
<dbReference type="GO" id="GO:0010467">
    <property type="term" value="P:gene expression"/>
    <property type="evidence" value="ECO:0007669"/>
    <property type="project" value="UniProtKB-ARBA"/>
</dbReference>
<dbReference type="GO" id="GO:0044209">
    <property type="term" value="P:AMP salvage"/>
    <property type="evidence" value="ECO:0007669"/>
    <property type="project" value="UniProtKB-UniPathway"/>
</dbReference>
<dbReference type="Pfam" id="PF00294">
    <property type="entry name" value="PfkB"/>
    <property type="match status" value="1"/>
</dbReference>
<keyword evidence="9" id="KW-0808">Transferase</keyword>
<dbReference type="Pfam" id="PF00076">
    <property type="entry name" value="RRM_1"/>
    <property type="match status" value="2"/>
</dbReference>
<keyword evidence="12" id="KW-0547">Nucleotide-binding</keyword>
<dbReference type="SMART" id="SM00343">
    <property type="entry name" value="ZnF_C2HC"/>
    <property type="match status" value="1"/>
</dbReference>
<dbReference type="PROSITE" id="PS00584">
    <property type="entry name" value="PFKB_KINASES_2"/>
    <property type="match status" value="1"/>
</dbReference>